<gene>
    <name evidence="2" type="ORF">C482_07334</name>
</gene>
<name>M0AW09_9EURY</name>
<dbReference type="EMBL" id="AOIN01000044">
    <property type="protein sequence ID" value="ELZ01569.1"/>
    <property type="molecule type" value="Genomic_DNA"/>
</dbReference>
<dbReference type="PATRIC" id="fig|1227492.4.peg.1428"/>
<dbReference type="Proteomes" id="UP000011693">
    <property type="component" value="Unassembled WGS sequence"/>
</dbReference>
<keyword evidence="3" id="KW-1185">Reference proteome</keyword>
<feature type="non-terminal residue" evidence="2">
    <location>
        <position position="1"/>
    </location>
</feature>
<evidence type="ECO:0000256" key="1">
    <source>
        <dbReference type="SAM" id="MobiDB-lite"/>
    </source>
</evidence>
<feature type="compositionally biased region" description="Acidic residues" evidence="1">
    <location>
        <begin position="106"/>
        <end position="116"/>
    </location>
</feature>
<reference evidence="2 3" key="1">
    <citation type="journal article" date="2014" name="PLoS Genet.">
        <title>Phylogenetically driven sequencing of extremely halophilic archaea reveals strategies for static and dynamic osmo-response.</title>
        <authorList>
            <person name="Becker E.A."/>
            <person name="Seitzer P.M."/>
            <person name="Tritt A."/>
            <person name="Larsen D."/>
            <person name="Krusor M."/>
            <person name="Yao A.I."/>
            <person name="Wu D."/>
            <person name="Madern D."/>
            <person name="Eisen J.A."/>
            <person name="Darling A.E."/>
            <person name="Facciotti M.T."/>
        </authorList>
    </citation>
    <scope>NUCLEOTIDE SEQUENCE [LARGE SCALE GENOMIC DNA]</scope>
    <source>
        <strain evidence="2 3">JCM 10990</strain>
    </source>
</reference>
<feature type="region of interest" description="Disordered" evidence="1">
    <location>
        <begin position="106"/>
        <end position="134"/>
    </location>
</feature>
<accession>M0AW09</accession>
<protein>
    <submittedName>
        <fullName evidence="2">Uncharacterized protein</fullName>
    </submittedName>
</protein>
<organism evidence="2 3">
    <name type="scientific">Natrialba chahannaoensis JCM 10990</name>
    <dbReference type="NCBI Taxonomy" id="1227492"/>
    <lineage>
        <taxon>Archaea</taxon>
        <taxon>Methanobacteriati</taxon>
        <taxon>Methanobacteriota</taxon>
        <taxon>Stenosarchaea group</taxon>
        <taxon>Halobacteria</taxon>
        <taxon>Halobacteriales</taxon>
        <taxon>Natrialbaceae</taxon>
        <taxon>Natrialba</taxon>
    </lineage>
</organism>
<proteinExistence type="predicted"/>
<evidence type="ECO:0000313" key="2">
    <source>
        <dbReference type="EMBL" id="ELZ01569.1"/>
    </source>
</evidence>
<sequence>YVDGEWYRVAPLGHPDPLMYVEPSEQHTWIVTPDNDGILDGDRIASGGGTEELALVGVGSGTYAFRARGWFEDSRDDEILAFATTFELESADLTLESTDAIEEIELESGDDIDGDGNGDNAGGDGETLVAHSSRGEDDEYHRLAAFELEVVDEPSDDEDDVDPQHVITEQLLRFEQLWDAIALADEHDVSAVRLEEYDATYPVFGSNSDGLYEYQGEYYRVRTRELEE</sequence>
<evidence type="ECO:0000313" key="3">
    <source>
        <dbReference type="Proteomes" id="UP000011693"/>
    </source>
</evidence>
<dbReference type="AlphaFoldDB" id="M0AW09"/>
<comment type="caution">
    <text evidence="2">The sequence shown here is derived from an EMBL/GenBank/DDBJ whole genome shotgun (WGS) entry which is preliminary data.</text>
</comment>